<proteinExistence type="predicted"/>
<feature type="compositionally biased region" description="Low complexity" evidence="1">
    <location>
        <begin position="276"/>
        <end position="293"/>
    </location>
</feature>
<feature type="region of interest" description="Disordered" evidence="1">
    <location>
        <begin position="89"/>
        <end position="122"/>
    </location>
</feature>
<reference evidence="2" key="1">
    <citation type="submission" date="2022-07" db="EMBL/GenBank/DDBJ databases">
        <title>Genome Sequence of Leucocoprinus birnbaumii.</title>
        <authorList>
            <person name="Buettner E."/>
        </authorList>
    </citation>
    <scope>NUCLEOTIDE SEQUENCE</scope>
    <source>
        <strain evidence="2">VT141</strain>
    </source>
</reference>
<feature type="compositionally biased region" description="Polar residues" evidence="1">
    <location>
        <begin position="245"/>
        <end position="254"/>
    </location>
</feature>
<dbReference type="Proteomes" id="UP001213000">
    <property type="component" value="Unassembled WGS sequence"/>
</dbReference>
<gene>
    <name evidence="2" type="ORF">NP233_g10481</name>
</gene>
<evidence type="ECO:0000256" key="1">
    <source>
        <dbReference type="SAM" id="MobiDB-lite"/>
    </source>
</evidence>
<dbReference type="AlphaFoldDB" id="A0AAD5YM49"/>
<sequence>MSTVSFDAPGPLKIRTPSSDSNGRPKPCLKSLPTPEYSDLPFSSYPLHSPHVHFPPTPTLTSTNFTHSSVQYDRAPIVVTENVCALPERGGRSYNAQPRGKRSSRRGSPHHRSGPDVGIAGVEGGRALASSEPINSYFHPRAFEACEPDHYLKDQYNPYFAYSSSSDSSSSSSSSSESESDSDYSYGPLSPTSSSSIPRAAMNALALVGAPASAYPSNSPYFTQQQTGSQQSRQQFSHSSLPRHSYQQPMQLSHNVLYPQPPNLGLAECKPKKPATSGGRKVKGSSSGSSSTSPARLAKFGGGFSDQSMVLEGCLGGF</sequence>
<evidence type="ECO:0000313" key="3">
    <source>
        <dbReference type="Proteomes" id="UP001213000"/>
    </source>
</evidence>
<evidence type="ECO:0000313" key="2">
    <source>
        <dbReference type="EMBL" id="KAJ3560984.1"/>
    </source>
</evidence>
<feature type="region of interest" description="Disordered" evidence="1">
    <location>
        <begin position="163"/>
        <end position="195"/>
    </location>
</feature>
<name>A0AAD5YM49_9AGAR</name>
<protein>
    <submittedName>
        <fullName evidence="2">Uncharacterized protein</fullName>
    </submittedName>
</protein>
<dbReference type="EMBL" id="JANIEX010001075">
    <property type="protein sequence ID" value="KAJ3560984.1"/>
    <property type="molecule type" value="Genomic_DNA"/>
</dbReference>
<feature type="compositionally biased region" description="Basic residues" evidence="1">
    <location>
        <begin position="99"/>
        <end position="112"/>
    </location>
</feature>
<comment type="caution">
    <text evidence="2">The sequence shown here is derived from an EMBL/GenBank/DDBJ whole genome shotgun (WGS) entry which is preliminary data.</text>
</comment>
<accession>A0AAD5YM49</accession>
<feature type="compositionally biased region" description="Low complexity" evidence="1">
    <location>
        <begin position="223"/>
        <end position="240"/>
    </location>
</feature>
<feature type="region of interest" description="Disordered" evidence="1">
    <location>
        <begin position="1"/>
        <end position="34"/>
    </location>
</feature>
<keyword evidence="3" id="KW-1185">Reference proteome</keyword>
<feature type="region of interest" description="Disordered" evidence="1">
    <location>
        <begin position="218"/>
        <end position="307"/>
    </location>
</feature>
<organism evidence="2 3">
    <name type="scientific">Leucocoprinus birnbaumii</name>
    <dbReference type="NCBI Taxonomy" id="56174"/>
    <lineage>
        <taxon>Eukaryota</taxon>
        <taxon>Fungi</taxon>
        <taxon>Dikarya</taxon>
        <taxon>Basidiomycota</taxon>
        <taxon>Agaricomycotina</taxon>
        <taxon>Agaricomycetes</taxon>
        <taxon>Agaricomycetidae</taxon>
        <taxon>Agaricales</taxon>
        <taxon>Agaricineae</taxon>
        <taxon>Agaricaceae</taxon>
        <taxon>Leucocoprinus</taxon>
    </lineage>
</organism>